<keyword evidence="4" id="KW-1185">Reference proteome</keyword>
<dbReference type="GO" id="GO:0016705">
    <property type="term" value="F:oxidoreductase activity, acting on paired donors, with incorporation or reduction of molecular oxygen"/>
    <property type="evidence" value="ECO:0007669"/>
    <property type="project" value="InterPro"/>
</dbReference>
<keyword evidence="2" id="KW-0408">Iron</keyword>
<keyword evidence="2" id="KW-0560">Oxidoreductase</keyword>
<dbReference type="AlphaFoldDB" id="A0A4Y9EPV0"/>
<gene>
    <name evidence="3" type="ORF">EUV02_09380</name>
</gene>
<dbReference type="Proteomes" id="UP000297737">
    <property type="component" value="Unassembled WGS sequence"/>
</dbReference>
<dbReference type="EMBL" id="SIHO01000002">
    <property type="protein sequence ID" value="TFU03379.1"/>
    <property type="molecule type" value="Genomic_DNA"/>
</dbReference>
<dbReference type="InterPro" id="IPR036396">
    <property type="entry name" value="Cyt_P450_sf"/>
</dbReference>
<comment type="caution">
    <text evidence="3">The sequence shown here is derived from an EMBL/GenBank/DDBJ whole genome shotgun (WGS) entry which is preliminary data.</text>
</comment>
<dbReference type="Gene3D" id="1.10.630.10">
    <property type="entry name" value="Cytochrome P450"/>
    <property type="match status" value="1"/>
</dbReference>
<dbReference type="Pfam" id="PF00067">
    <property type="entry name" value="p450"/>
    <property type="match status" value="1"/>
</dbReference>
<evidence type="ECO:0000313" key="3">
    <source>
        <dbReference type="EMBL" id="TFU03379.1"/>
    </source>
</evidence>
<organism evidence="3 4">
    <name type="scientific">Glacieibacterium arshaanense</name>
    <dbReference type="NCBI Taxonomy" id="2511025"/>
    <lineage>
        <taxon>Bacteria</taxon>
        <taxon>Pseudomonadati</taxon>
        <taxon>Pseudomonadota</taxon>
        <taxon>Alphaproteobacteria</taxon>
        <taxon>Sphingomonadales</taxon>
        <taxon>Sphingosinicellaceae</taxon>
        <taxon>Glacieibacterium</taxon>
    </lineage>
</organism>
<evidence type="ECO:0000256" key="1">
    <source>
        <dbReference type="ARBA" id="ARBA00010617"/>
    </source>
</evidence>
<proteinExistence type="inferred from homology"/>
<keyword evidence="2" id="KW-0503">Monooxygenase</keyword>
<evidence type="ECO:0000256" key="2">
    <source>
        <dbReference type="RuleBase" id="RU000461"/>
    </source>
</evidence>
<dbReference type="GO" id="GO:0005506">
    <property type="term" value="F:iron ion binding"/>
    <property type="evidence" value="ECO:0007669"/>
    <property type="project" value="InterPro"/>
</dbReference>
<dbReference type="PRINTS" id="PR00359">
    <property type="entry name" value="BP450"/>
</dbReference>
<keyword evidence="2" id="KW-0349">Heme</keyword>
<sequence>MATQLKPHDNSVDTPLAVLDVSDPTLYSQDRWRPVFARLLAEAPVHYCADSPFGPYWSISRHADIQAIEAHPDVYSSSYEHGGITIPDLVGEFALPQFIAMDRPRHGEQRRTVSPAFGPSEIARMGVSIRQRTSELLDTLPVGEEFDWVDKVSIELTTQMLAILFDFPWEDRRLLTMWSDWGGDIEAAINPATKDIRQQHLIDMTNYFDRLFAERKALPPSGDLISMMAHSEAMGDMPFQERTGNIILLVVGGNDTTRNSMSGAIEAFNLYPDQWAKLAADPSLIPNAASEVIRWQTPLAHMRRTATQDTEFEGHKIAKGDKIIMWYIAANRDESVFPDAEKFDVSRANARRHMSFGFGVHRCVGARLAELQLQILFEEMIKRGMTVRMTGTPERVAQCFVHGFKSMPVVIDRN</sequence>
<evidence type="ECO:0000313" key="4">
    <source>
        <dbReference type="Proteomes" id="UP000297737"/>
    </source>
</evidence>
<dbReference type="InterPro" id="IPR002397">
    <property type="entry name" value="Cyt_P450_B"/>
</dbReference>
<keyword evidence="2" id="KW-0479">Metal-binding</keyword>
<name>A0A4Y9EPV0_9SPHN</name>
<dbReference type="PANTHER" id="PTHR46696">
    <property type="entry name" value="P450, PUTATIVE (EUROFUNG)-RELATED"/>
    <property type="match status" value="1"/>
</dbReference>
<dbReference type="InterPro" id="IPR001128">
    <property type="entry name" value="Cyt_P450"/>
</dbReference>
<reference evidence="3 4" key="1">
    <citation type="submission" date="2019-02" db="EMBL/GenBank/DDBJ databases">
        <title>Polymorphobacter sp. isolated from the lake at the Tibet of China.</title>
        <authorList>
            <person name="Li A."/>
        </authorList>
    </citation>
    <scope>NUCLEOTIDE SEQUENCE [LARGE SCALE GENOMIC DNA]</scope>
    <source>
        <strain evidence="3 4">DJ1R-1</strain>
    </source>
</reference>
<dbReference type="RefSeq" id="WP_135245971.1">
    <property type="nucleotide sequence ID" value="NZ_SIHO01000002.1"/>
</dbReference>
<dbReference type="OrthoDB" id="5522954at2"/>
<dbReference type="SUPFAM" id="SSF48264">
    <property type="entry name" value="Cytochrome P450"/>
    <property type="match status" value="1"/>
</dbReference>
<accession>A0A4Y9EPV0</accession>
<dbReference type="PANTHER" id="PTHR46696:SF1">
    <property type="entry name" value="CYTOCHROME P450 YJIB-RELATED"/>
    <property type="match status" value="1"/>
</dbReference>
<dbReference type="GO" id="GO:0004497">
    <property type="term" value="F:monooxygenase activity"/>
    <property type="evidence" value="ECO:0007669"/>
    <property type="project" value="UniProtKB-KW"/>
</dbReference>
<dbReference type="CDD" id="cd11033">
    <property type="entry name" value="CYP142-like"/>
    <property type="match status" value="1"/>
</dbReference>
<comment type="similarity">
    <text evidence="1 2">Belongs to the cytochrome P450 family.</text>
</comment>
<protein>
    <submittedName>
        <fullName evidence="3">Cytochrome P450</fullName>
    </submittedName>
</protein>
<dbReference type="PROSITE" id="PS00086">
    <property type="entry name" value="CYTOCHROME_P450"/>
    <property type="match status" value="1"/>
</dbReference>
<dbReference type="GO" id="GO:0020037">
    <property type="term" value="F:heme binding"/>
    <property type="evidence" value="ECO:0007669"/>
    <property type="project" value="InterPro"/>
</dbReference>
<dbReference type="InterPro" id="IPR017972">
    <property type="entry name" value="Cyt_P450_CS"/>
</dbReference>